<feature type="compositionally biased region" description="Low complexity" evidence="1">
    <location>
        <begin position="126"/>
        <end position="163"/>
    </location>
</feature>
<evidence type="ECO:0000313" key="3">
    <source>
        <dbReference type="EMBL" id="KAK0039180.1"/>
    </source>
</evidence>
<feature type="compositionally biased region" description="Low complexity" evidence="1">
    <location>
        <begin position="188"/>
        <end position="226"/>
    </location>
</feature>
<protein>
    <submittedName>
        <fullName evidence="3">Uncharacterized protein</fullName>
    </submittedName>
</protein>
<feature type="region of interest" description="Disordered" evidence="1">
    <location>
        <begin position="124"/>
        <end position="248"/>
    </location>
</feature>
<dbReference type="Proteomes" id="UP001233172">
    <property type="component" value="Unassembled WGS sequence"/>
</dbReference>
<comment type="caution">
    <text evidence="3">The sequence shown here is derived from an EMBL/GenBank/DDBJ whole genome shotgun (WGS) entry which is preliminary data.</text>
</comment>
<organism evidence="3 4">
    <name type="scientific">Biomphalaria pfeifferi</name>
    <name type="common">Bloodfluke planorb</name>
    <name type="synonym">Freshwater snail</name>
    <dbReference type="NCBI Taxonomy" id="112525"/>
    <lineage>
        <taxon>Eukaryota</taxon>
        <taxon>Metazoa</taxon>
        <taxon>Spiralia</taxon>
        <taxon>Lophotrochozoa</taxon>
        <taxon>Mollusca</taxon>
        <taxon>Gastropoda</taxon>
        <taxon>Heterobranchia</taxon>
        <taxon>Euthyneura</taxon>
        <taxon>Panpulmonata</taxon>
        <taxon>Hygrophila</taxon>
        <taxon>Lymnaeoidea</taxon>
        <taxon>Planorbidae</taxon>
        <taxon>Biomphalaria</taxon>
    </lineage>
</organism>
<reference evidence="3" key="1">
    <citation type="journal article" date="2023" name="PLoS Negl. Trop. Dis.">
        <title>A genome sequence for Biomphalaria pfeifferi, the major vector snail for the human-infecting parasite Schistosoma mansoni.</title>
        <authorList>
            <person name="Bu L."/>
            <person name="Lu L."/>
            <person name="Laidemitt M.R."/>
            <person name="Zhang S.M."/>
            <person name="Mutuku M."/>
            <person name="Mkoji G."/>
            <person name="Steinauer M."/>
            <person name="Loker E.S."/>
        </authorList>
    </citation>
    <scope>NUCLEOTIDE SEQUENCE</scope>
    <source>
        <strain evidence="3">KasaAsao</strain>
    </source>
</reference>
<dbReference type="EMBL" id="JASAOG010000480">
    <property type="protein sequence ID" value="KAK0039180.1"/>
    <property type="molecule type" value="Genomic_DNA"/>
</dbReference>
<sequence length="248" mass="26237">MRNAIFKLAAYCIFHVSAGDATTASKSPNQVVTKSKDSAGKEGVYTVDENVPKGKGSSFSPEEFQDWARENNLLLVQANYTLVNPSLAKDAPGSVLQGLDRETLRPERADMPNTYRVEWPSFYKFGSSSSPSGSSTTTTTTTTTTKGANGQTQTQSGKQGSTTPQKKPNTGDENSSTDDPDMSSGTDGNKNTANGADGAKKGGNSNSQNAQGQNAQNQNAQNNRNSKAGLFPGDSFLMDASRKSSLNL</sequence>
<feature type="region of interest" description="Disordered" evidence="1">
    <location>
        <begin position="87"/>
        <end position="112"/>
    </location>
</feature>
<proteinExistence type="predicted"/>
<name>A0AAD8AQR4_BIOPF</name>
<keyword evidence="4" id="KW-1185">Reference proteome</keyword>
<feature type="signal peptide" evidence="2">
    <location>
        <begin position="1"/>
        <end position="19"/>
    </location>
</feature>
<gene>
    <name evidence="3" type="ORF">Bpfe_031396</name>
</gene>
<feature type="compositionally biased region" description="Polar residues" evidence="1">
    <location>
        <begin position="164"/>
        <end position="174"/>
    </location>
</feature>
<accession>A0AAD8AQR4</accession>
<dbReference type="AlphaFoldDB" id="A0AAD8AQR4"/>
<reference evidence="3" key="2">
    <citation type="submission" date="2023-04" db="EMBL/GenBank/DDBJ databases">
        <authorList>
            <person name="Bu L."/>
            <person name="Lu L."/>
            <person name="Laidemitt M.R."/>
            <person name="Zhang S.M."/>
            <person name="Mutuku M."/>
            <person name="Mkoji G."/>
            <person name="Steinauer M."/>
            <person name="Loker E.S."/>
        </authorList>
    </citation>
    <scope>NUCLEOTIDE SEQUENCE</scope>
    <source>
        <strain evidence="3">KasaAsao</strain>
        <tissue evidence="3">Whole Snail</tissue>
    </source>
</reference>
<evidence type="ECO:0000313" key="4">
    <source>
        <dbReference type="Proteomes" id="UP001233172"/>
    </source>
</evidence>
<feature type="compositionally biased region" description="Basic and acidic residues" evidence="1">
    <location>
        <begin position="99"/>
        <end position="110"/>
    </location>
</feature>
<keyword evidence="2" id="KW-0732">Signal</keyword>
<evidence type="ECO:0000256" key="1">
    <source>
        <dbReference type="SAM" id="MobiDB-lite"/>
    </source>
</evidence>
<evidence type="ECO:0000256" key="2">
    <source>
        <dbReference type="SAM" id="SignalP"/>
    </source>
</evidence>
<feature type="chain" id="PRO_5042133960" evidence="2">
    <location>
        <begin position="20"/>
        <end position="248"/>
    </location>
</feature>